<dbReference type="Proteomes" id="UP001160483">
    <property type="component" value="Unassembled WGS sequence"/>
</dbReference>
<evidence type="ECO:0000313" key="2">
    <source>
        <dbReference type="Proteomes" id="UP001160483"/>
    </source>
</evidence>
<proteinExistence type="predicted"/>
<gene>
    <name evidence="1" type="ORF">PBS003_LOCUS1189</name>
</gene>
<sequence>MTPVNVSSFNDVAYEHAYQHNPRPREEAPYHTVRLSLVVEEGWRPVQIRHLAPNAPHQGKVHWQEHFQVRLSQARLSQGDRPHVYQYSQAPRLLAAKRPLLPSH</sequence>
<organism evidence="1 2">
    <name type="scientific">Peronospora belbahrii</name>
    <dbReference type="NCBI Taxonomy" id="622444"/>
    <lineage>
        <taxon>Eukaryota</taxon>
        <taxon>Sar</taxon>
        <taxon>Stramenopiles</taxon>
        <taxon>Oomycota</taxon>
        <taxon>Peronosporomycetes</taxon>
        <taxon>Peronosporales</taxon>
        <taxon>Peronosporaceae</taxon>
        <taxon>Peronospora</taxon>
    </lineage>
</organism>
<dbReference type="AlphaFoldDB" id="A0AAU9KNA2"/>
<accession>A0AAU9KNA2</accession>
<evidence type="ECO:0000313" key="1">
    <source>
        <dbReference type="EMBL" id="CAH0474333.1"/>
    </source>
</evidence>
<protein>
    <submittedName>
        <fullName evidence="1">Uncharacterized protein</fullName>
    </submittedName>
</protein>
<name>A0AAU9KNA2_9STRA</name>
<reference evidence="1" key="1">
    <citation type="submission" date="2021-11" db="EMBL/GenBank/DDBJ databases">
        <authorList>
            <person name="Islam A."/>
            <person name="Islam S."/>
            <person name="Flora M.S."/>
            <person name="Rahman M."/>
            <person name="Ziaur R.M."/>
            <person name="Epstein J.H."/>
            <person name="Hassan M."/>
            <person name="Klassen M."/>
            <person name="Woodard K."/>
            <person name="Webb A."/>
            <person name="Webby R.J."/>
            <person name="El Zowalaty M.E."/>
        </authorList>
    </citation>
    <scope>NUCLEOTIDE SEQUENCE</scope>
    <source>
        <strain evidence="1">Pbs3</strain>
    </source>
</reference>
<dbReference type="EMBL" id="CAKKTJ010000104">
    <property type="protein sequence ID" value="CAH0474333.1"/>
    <property type="molecule type" value="Genomic_DNA"/>
</dbReference>
<comment type="caution">
    <text evidence="1">The sequence shown here is derived from an EMBL/GenBank/DDBJ whole genome shotgun (WGS) entry which is preliminary data.</text>
</comment>